<dbReference type="SUPFAM" id="SSF110997">
    <property type="entry name" value="Sporulation related repeat"/>
    <property type="match status" value="1"/>
</dbReference>
<feature type="chain" id="PRO_5004197949" evidence="1">
    <location>
        <begin position="22"/>
        <end position="138"/>
    </location>
</feature>
<dbReference type="InterPro" id="IPR007730">
    <property type="entry name" value="SPOR-like_dom"/>
</dbReference>
<dbReference type="PROSITE" id="PS51257">
    <property type="entry name" value="PROKAR_LIPOPROTEIN"/>
    <property type="match status" value="1"/>
</dbReference>
<dbReference type="RefSeq" id="WP_006229835.1">
    <property type="nucleotide sequence ID" value="NZ_CH724134.1"/>
</dbReference>
<dbReference type="AlphaFoldDB" id="Q1YYE5"/>
<proteinExistence type="predicted"/>
<protein>
    <submittedName>
        <fullName evidence="3">Hypothetiical DamX-related protein</fullName>
    </submittedName>
</protein>
<comment type="caution">
    <text evidence="3">The sequence shown here is derived from an EMBL/GenBank/DDBJ whole genome shotgun (WGS) entry which is preliminary data.</text>
</comment>
<organism evidence="3 4">
    <name type="scientific">Photobacterium profundum 3TCK</name>
    <dbReference type="NCBI Taxonomy" id="314280"/>
    <lineage>
        <taxon>Bacteria</taxon>
        <taxon>Pseudomonadati</taxon>
        <taxon>Pseudomonadota</taxon>
        <taxon>Gammaproteobacteria</taxon>
        <taxon>Vibrionales</taxon>
        <taxon>Vibrionaceae</taxon>
        <taxon>Photobacterium</taxon>
    </lineage>
</organism>
<evidence type="ECO:0000313" key="4">
    <source>
        <dbReference type="Proteomes" id="UP000003789"/>
    </source>
</evidence>
<reference evidence="3 4" key="1">
    <citation type="submission" date="2006-03" db="EMBL/GenBank/DDBJ databases">
        <authorList>
            <person name="Bartlett D.H."/>
            <person name="Valle G."/>
            <person name="Lauro F.M."/>
            <person name="Vezzi A."/>
            <person name="Simonato F."/>
            <person name="Eloe E."/>
            <person name="Vitulo N."/>
            <person name="Stratton T.K."/>
            <person name="D'angelo M."/>
            <person name="Ferriera S."/>
            <person name="Johnson J."/>
            <person name="Kravitz S."/>
            <person name="Beeson K."/>
            <person name="Sutton G."/>
            <person name="Rogers Y."/>
            <person name="Friedman R."/>
            <person name="Frazier M."/>
            <person name="Venter J.C."/>
        </authorList>
    </citation>
    <scope>NUCLEOTIDE SEQUENCE [LARGE SCALE GENOMIC DNA]</scope>
    <source>
        <strain evidence="3 4">3TCK</strain>
    </source>
</reference>
<name>Q1YYE5_9GAMM</name>
<dbReference type="EMBL" id="AAPH01000037">
    <property type="protein sequence ID" value="EAS41261.1"/>
    <property type="molecule type" value="Genomic_DNA"/>
</dbReference>
<dbReference type="InterPro" id="IPR036680">
    <property type="entry name" value="SPOR-like_sf"/>
</dbReference>
<dbReference type="OrthoDB" id="6189127at2"/>
<dbReference type="Pfam" id="PF05036">
    <property type="entry name" value="SPOR"/>
    <property type="match status" value="1"/>
</dbReference>
<dbReference type="Proteomes" id="UP000003789">
    <property type="component" value="Unassembled WGS sequence"/>
</dbReference>
<dbReference type="PROSITE" id="PS51724">
    <property type="entry name" value="SPOR"/>
    <property type="match status" value="1"/>
</dbReference>
<dbReference type="GO" id="GO:0042834">
    <property type="term" value="F:peptidoglycan binding"/>
    <property type="evidence" value="ECO:0007669"/>
    <property type="project" value="InterPro"/>
</dbReference>
<evidence type="ECO:0000313" key="3">
    <source>
        <dbReference type="EMBL" id="EAS41261.1"/>
    </source>
</evidence>
<sequence>MRNVIILVALLFLSGCATSEAESNASKDSSQCVGVMTTTEAYGHMDPTRFTIQILAISEERDVRGYISEIKGQDPIWVNWKQSRGQNWYAVIYGDFATKDEAKSVIDGLSSSIRQQGPFVRSFADVQSDKKTDVFRMR</sequence>
<evidence type="ECO:0000256" key="1">
    <source>
        <dbReference type="SAM" id="SignalP"/>
    </source>
</evidence>
<gene>
    <name evidence="3" type="ORF">P3TCK_08898</name>
</gene>
<evidence type="ECO:0000259" key="2">
    <source>
        <dbReference type="PROSITE" id="PS51724"/>
    </source>
</evidence>
<accession>Q1YYE5</accession>
<dbReference type="HOGENOM" id="CLU_2025764_0_0_6"/>
<feature type="signal peptide" evidence="1">
    <location>
        <begin position="1"/>
        <end position="21"/>
    </location>
</feature>
<dbReference type="Gene3D" id="3.30.70.1070">
    <property type="entry name" value="Sporulation related repeat"/>
    <property type="match status" value="1"/>
</dbReference>
<keyword evidence="1" id="KW-0732">Signal</keyword>
<feature type="domain" description="SPOR" evidence="2">
    <location>
        <begin position="44"/>
        <end position="122"/>
    </location>
</feature>